<dbReference type="HOGENOM" id="CLU_028458_3_3_11"/>
<evidence type="ECO:0000313" key="4">
    <source>
        <dbReference type="Proteomes" id="UP000008460"/>
    </source>
</evidence>
<dbReference type="InterPro" id="IPR018833">
    <property type="entry name" value="Rv2993c-like_N"/>
</dbReference>
<protein>
    <submittedName>
        <fullName evidence="3">Fumarylacetoacetate (FAA) hydrolase</fullName>
    </submittedName>
</protein>
<organism evidence="3 4">
    <name type="scientific">Cellulomonas fimi (strain ATCC 484 / DSM 20113 / JCM 1341 / CCUG 24087 / LMG 16345 / NBRC 15513 / NCIMB 8980 / NCTC 7547 / NRS-133)</name>
    <dbReference type="NCBI Taxonomy" id="590998"/>
    <lineage>
        <taxon>Bacteria</taxon>
        <taxon>Bacillati</taxon>
        <taxon>Actinomycetota</taxon>
        <taxon>Actinomycetes</taxon>
        <taxon>Micrococcales</taxon>
        <taxon>Cellulomonadaceae</taxon>
        <taxon>Cellulomonas</taxon>
    </lineage>
</organism>
<reference evidence="3 4" key="1">
    <citation type="submission" date="2011-04" db="EMBL/GenBank/DDBJ databases">
        <title>Complete sequence of Cellulomonas fimi ATCC 484.</title>
        <authorList>
            <consortium name="US DOE Joint Genome Institute"/>
            <person name="Lucas S."/>
            <person name="Han J."/>
            <person name="Lapidus A."/>
            <person name="Cheng J.-F."/>
            <person name="Goodwin L."/>
            <person name="Pitluck S."/>
            <person name="Peters L."/>
            <person name="Chertkov O."/>
            <person name="Detter J.C."/>
            <person name="Han C."/>
            <person name="Tapia R."/>
            <person name="Land M."/>
            <person name="Hauser L."/>
            <person name="Kyrpides N."/>
            <person name="Ivanova N."/>
            <person name="Ovchinnikova G."/>
            <person name="Pagani I."/>
            <person name="Mead D."/>
            <person name="Brumm P."/>
            <person name="Woyke T."/>
        </authorList>
    </citation>
    <scope>NUCLEOTIDE SEQUENCE [LARGE SCALE GENOMIC DNA]</scope>
    <source>
        <strain evidence="4">ATCC 484 / DSM 20113 / JCM 1341 / NBRC 15513 / NCIMB 8980 / NCTC 7547</strain>
    </source>
</reference>
<proteinExistence type="predicted"/>
<keyword evidence="4" id="KW-1185">Reference proteome</keyword>
<dbReference type="InterPro" id="IPR036663">
    <property type="entry name" value="Fumarylacetoacetase_C_sf"/>
</dbReference>
<dbReference type="Gene3D" id="3.90.850.10">
    <property type="entry name" value="Fumarylacetoacetase-like, C-terminal domain"/>
    <property type="match status" value="1"/>
</dbReference>
<feature type="domain" description="Fumarylacetoacetase-like C-terminal" evidence="1">
    <location>
        <begin position="76"/>
        <end position="305"/>
    </location>
</feature>
<name>F4GYK4_CELFA</name>
<dbReference type="InterPro" id="IPR011234">
    <property type="entry name" value="Fumarylacetoacetase-like_C"/>
</dbReference>
<dbReference type="Proteomes" id="UP000008460">
    <property type="component" value="Chromosome"/>
</dbReference>
<dbReference type="PANTHER" id="PTHR43211:SF1">
    <property type="entry name" value="BLL6422 PROTEIN"/>
    <property type="match status" value="1"/>
</dbReference>
<dbReference type="RefSeq" id="WP_013772147.1">
    <property type="nucleotide sequence ID" value="NC_015514.1"/>
</dbReference>
<dbReference type="PANTHER" id="PTHR43211">
    <property type="entry name" value="FUMARYLACETOACETATE HYDROLASE"/>
    <property type="match status" value="1"/>
</dbReference>
<sequence length="335" mass="34820">MRLARYLHGGRAHTGLVTGEPGDEVLHALAAGATVLGVAGATTAEGAAAASWALSSSPAVPVGSVRLLAPVQPASIRDFVAFEEHVEGVVRSVSGGAGVPGEWYDAPAFYFGNPHSVVGATDDVEVPPGCTALDFELEIAAVVGRRGRDLDAAGARESIVGYTVLNDWSARDLQTREMKVGLGPAKGKDFACTLGPWLVTVDELEPYRDADGYLALEMRSWVNATPVGHDLSSNAGWTFEELLQHASRGAWVDAGDVLGSGTCGNGGCLAEMWGRTGVQEPRPLGPGDVVRLEVEAIGSIENRVVAPPAGTARAAVRAARPRDRARSRVVAGGAR</sequence>
<keyword evidence="3" id="KW-0378">Hydrolase</keyword>
<dbReference type="KEGG" id="cfi:Celf_3002"/>
<dbReference type="STRING" id="590998.Celf_3002"/>
<feature type="domain" description="Rv2993c-like N-terminal" evidence="2">
    <location>
        <begin position="1"/>
        <end position="70"/>
    </location>
</feature>
<dbReference type="EMBL" id="CP002666">
    <property type="protein sequence ID" value="AEE47121.1"/>
    <property type="molecule type" value="Genomic_DNA"/>
</dbReference>
<dbReference type="GO" id="GO:0016787">
    <property type="term" value="F:hydrolase activity"/>
    <property type="evidence" value="ECO:0007669"/>
    <property type="project" value="UniProtKB-KW"/>
</dbReference>
<evidence type="ECO:0000313" key="3">
    <source>
        <dbReference type="EMBL" id="AEE47121.1"/>
    </source>
</evidence>
<dbReference type="Pfam" id="PF01557">
    <property type="entry name" value="FAA_hydrolase"/>
    <property type="match status" value="1"/>
</dbReference>
<dbReference type="AlphaFoldDB" id="F4GYK4"/>
<dbReference type="SUPFAM" id="SSF56529">
    <property type="entry name" value="FAH"/>
    <property type="match status" value="1"/>
</dbReference>
<evidence type="ECO:0000259" key="1">
    <source>
        <dbReference type="Pfam" id="PF01557"/>
    </source>
</evidence>
<evidence type="ECO:0000259" key="2">
    <source>
        <dbReference type="Pfam" id="PF10370"/>
    </source>
</evidence>
<dbReference type="eggNOG" id="COG0179">
    <property type="taxonomic scope" value="Bacteria"/>
</dbReference>
<gene>
    <name evidence="3" type="ordered locus">Celf_3002</name>
</gene>
<dbReference type="Pfam" id="PF10370">
    <property type="entry name" value="Rv2993c-like_N"/>
    <property type="match status" value="1"/>
</dbReference>
<accession>F4GYK4</accession>